<dbReference type="GO" id="GO:0015054">
    <property type="term" value="F:gastrin receptor activity"/>
    <property type="evidence" value="ECO:0007669"/>
    <property type="project" value="InterPro"/>
</dbReference>
<dbReference type="PRINTS" id="PR01822">
    <property type="entry name" value="CCYSTOKININR"/>
</dbReference>
<feature type="transmembrane region" description="Helical" evidence="18">
    <location>
        <begin position="168"/>
        <end position="189"/>
    </location>
</feature>
<comment type="caution">
    <text evidence="20">The sequence shown here is derived from an EMBL/GenBank/DDBJ whole genome shotgun (WGS) entry which is preliminary data.</text>
</comment>
<keyword evidence="4 16" id="KW-0812">Transmembrane</keyword>
<dbReference type="InterPro" id="IPR000276">
    <property type="entry name" value="GPCR_Rhodpsn"/>
</dbReference>
<feature type="region of interest" description="Disordered" evidence="17">
    <location>
        <begin position="287"/>
        <end position="317"/>
    </location>
</feature>
<organism evidence="20 21">
    <name type="scientific">Takifugu bimaculatus</name>
    <dbReference type="NCBI Taxonomy" id="433685"/>
    <lineage>
        <taxon>Eukaryota</taxon>
        <taxon>Metazoa</taxon>
        <taxon>Chordata</taxon>
        <taxon>Craniata</taxon>
        <taxon>Vertebrata</taxon>
        <taxon>Euteleostomi</taxon>
        <taxon>Actinopterygii</taxon>
        <taxon>Neopterygii</taxon>
        <taxon>Teleostei</taxon>
        <taxon>Neoteleostei</taxon>
        <taxon>Acanthomorphata</taxon>
        <taxon>Eupercaria</taxon>
        <taxon>Tetraodontiformes</taxon>
        <taxon>Tetradontoidea</taxon>
        <taxon>Tetraodontidae</taxon>
        <taxon>Takifugu</taxon>
    </lineage>
</organism>
<feature type="transmembrane region" description="Helical" evidence="18">
    <location>
        <begin position="89"/>
        <end position="114"/>
    </location>
</feature>
<keyword evidence="7 18" id="KW-0472">Membrane</keyword>
<keyword evidence="9" id="KW-1015">Disulfide bond</keyword>
<evidence type="ECO:0000313" key="20">
    <source>
        <dbReference type="EMBL" id="TNM94242.1"/>
    </source>
</evidence>
<gene>
    <name evidence="20" type="ORF">fugu_002418</name>
</gene>
<dbReference type="PROSITE" id="PS50262">
    <property type="entry name" value="G_PROTEIN_RECEP_F1_2"/>
    <property type="match status" value="1"/>
</dbReference>
<evidence type="ECO:0000256" key="10">
    <source>
        <dbReference type="ARBA" id="ARBA00023170"/>
    </source>
</evidence>
<keyword evidence="6 16" id="KW-0297">G-protein coupled receptor</keyword>
<feature type="transmembrane region" description="Helical" evidence="18">
    <location>
        <begin position="55"/>
        <end position="77"/>
    </location>
</feature>
<comment type="function">
    <text evidence="14">Receptor for gastrin and cholecystokinin. The CCK-B receptors occur throughout the central nervous system where they modulate anxiety, analgesia, arousal, and neuroleptic activity. This receptor mediates its action by association with G proteins that activate a phosphatidylinositol-calcium second messenger system.</text>
</comment>
<dbReference type="PRINTS" id="PR00527">
    <property type="entry name" value="GASTRINR"/>
</dbReference>
<dbReference type="PRINTS" id="PR00237">
    <property type="entry name" value="GPCRRHODOPSN"/>
</dbReference>
<evidence type="ECO:0000256" key="3">
    <source>
        <dbReference type="ARBA" id="ARBA00022475"/>
    </source>
</evidence>
<evidence type="ECO:0000256" key="5">
    <source>
        <dbReference type="ARBA" id="ARBA00022989"/>
    </source>
</evidence>
<feature type="transmembrane region" description="Helical" evidence="18">
    <location>
        <begin position="218"/>
        <end position="242"/>
    </location>
</feature>
<dbReference type="InterPro" id="IPR000314">
    <property type="entry name" value="Gastrin_rcpt"/>
</dbReference>
<keyword evidence="8" id="KW-0564">Palmitate</keyword>
<dbReference type="SMART" id="SM01381">
    <property type="entry name" value="7TM_GPCR_Srsx"/>
    <property type="match status" value="1"/>
</dbReference>
<sequence length="453" mass="50344">MALQIPNVSLAEVSEGCAERGNLSMEVTDYNISCTNSSVSQRAPVRAKEMDSFRILLYTLIFLLSVFGNLLIIIVLVMNKRMRTVTNCFLLSLAVSDLMMAIFCMPFTLIPNILEDFIFGAAMCKIISYFMGISVSISTFSLVAIAIERYSAICNPLKSRSWQTRSHAYRVITATWVLSLLIMVPYPVFSILRSFPKANNTVGHMCRLDWPSPQAEQAWYMLLLFILFFIPGVMMIIAYGLISRELYRGMQFEMGQNTESAGQKNGVRKTAAGLNDDDDGCYIQVSKKPSSGMELPTLSASSGDAPSKTARARSNTSQAKLQAKKRVIRMLMVIVALFFICWMPLYTANTWKAFDLKSASKALSGAPISFIHLLSYSSACVNPIIYCFMNTRFRKALLSTFACCFRHKLCRRCCQGRRRDPGEDGITATSMATSMATSASKFSYTTVSTTGAC</sequence>
<dbReference type="EMBL" id="SWLE01000012">
    <property type="protein sequence ID" value="TNM94242.1"/>
    <property type="molecule type" value="Genomic_DNA"/>
</dbReference>
<evidence type="ECO:0000256" key="4">
    <source>
        <dbReference type="ARBA" id="ARBA00022692"/>
    </source>
</evidence>
<dbReference type="Gene3D" id="1.20.1070.10">
    <property type="entry name" value="Rhodopsin 7-helix transmembrane proteins"/>
    <property type="match status" value="1"/>
</dbReference>
<evidence type="ECO:0000256" key="17">
    <source>
        <dbReference type="SAM" id="MobiDB-lite"/>
    </source>
</evidence>
<dbReference type="Pfam" id="PF00001">
    <property type="entry name" value="7tm_1"/>
    <property type="match status" value="1"/>
</dbReference>
<dbReference type="SUPFAM" id="SSF81321">
    <property type="entry name" value="Family A G protein-coupled receptor-like"/>
    <property type="match status" value="1"/>
</dbReference>
<keyword evidence="10 16" id="KW-0675">Receptor</keyword>
<dbReference type="GO" id="GO:0005886">
    <property type="term" value="C:plasma membrane"/>
    <property type="evidence" value="ECO:0007669"/>
    <property type="project" value="UniProtKB-SubCell"/>
</dbReference>
<keyword evidence="13" id="KW-0449">Lipoprotein</keyword>
<feature type="domain" description="G-protein coupled receptors family 1 profile" evidence="19">
    <location>
        <begin position="68"/>
        <end position="386"/>
    </location>
</feature>
<evidence type="ECO:0000259" key="19">
    <source>
        <dbReference type="PROSITE" id="PS50262"/>
    </source>
</evidence>
<keyword evidence="3" id="KW-1003">Cell membrane</keyword>
<keyword evidence="11" id="KW-0325">Glycoprotein</keyword>
<evidence type="ECO:0000256" key="6">
    <source>
        <dbReference type="ARBA" id="ARBA00023040"/>
    </source>
</evidence>
<evidence type="ECO:0000256" key="12">
    <source>
        <dbReference type="ARBA" id="ARBA00023224"/>
    </source>
</evidence>
<feature type="transmembrane region" description="Helical" evidence="18">
    <location>
        <begin position="366"/>
        <end position="389"/>
    </location>
</feature>
<evidence type="ECO:0000256" key="9">
    <source>
        <dbReference type="ARBA" id="ARBA00023157"/>
    </source>
</evidence>
<evidence type="ECO:0000256" key="13">
    <source>
        <dbReference type="ARBA" id="ARBA00023288"/>
    </source>
</evidence>
<evidence type="ECO:0000256" key="15">
    <source>
        <dbReference type="ARBA" id="ARBA00031093"/>
    </source>
</evidence>
<dbReference type="InterPro" id="IPR009126">
    <property type="entry name" value="Cholcskin_rcpt"/>
</dbReference>
<dbReference type="PANTHER" id="PTHR24238">
    <property type="entry name" value="G-PROTEIN COUPLED RECEPTOR"/>
    <property type="match status" value="1"/>
</dbReference>
<feature type="transmembrane region" description="Helical" evidence="18">
    <location>
        <begin position="327"/>
        <end position="346"/>
    </location>
</feature>
<keyword evidence="21" id="KW-1185">Reference proteome</keyword>
<evidence type="ECO:0000256" key="14">
    <source>
        <dbReference type="ARBA" id="ARBA00025402"/>
    </source>
</evidence>
<keyword evidence="5 18" id="KW-1133">Transmembrane helix</keyword>
<evidence type="ECO:0000256" key="16">
    <source>
        <dbReference type="RuleBase" id="RU000688"/>
    </source>
</evidence>
<feature type="transmembrane region" description="Helical" evidence="18">
    <location>
        <begin position="126"/>
        <end position="147"/>
    </location>
</feature>
<evidence type="ECO:0000256" key="7">
    <source>
        <dbReference type="ARBA" id="ARBA00023136"/>
    </source>
</evidence>
<evidence type="ECO:0000256" key="18">
    <source>
        <dbReference type="SAM" id="Phobius"/>
    </source>
</evidence>
<dbReference type="GO" id="GO:0008188">
    <property type="term" value="F:neuropeptide receptor activity"/>
    <property type="evidence" value="ECO:0007669"/>
    <property type="project" value="TreeGrafter"/>
</dbReference>
<comment type="subcellular location">
    <subcellularLocation>
        <location evidence="1">Cell membrane</location>
        <topology evidence="1">Multi-pass membrane protein</topology>
    </subcellularLocation>
</comment>
<proteinExistence type="inferred from homology"/>
<evidence type="ECO:0000256" key="11">
    <source>
        <dbReference type="ARBA" id="ARBA00023180"/>
    </source>
</evidence>
<protein>
    <recommendedName>
        <fullName evidence="2">Gastrin/cholecystokinin type B receptor</fullName>
    </recommendedName>
    <alternativeName>
        <fullName evidence="15">Cholecystokinin-2 receptor</fullName>
    </alternativeName>
</protein>
<accession>A0A4Z2BQQ0</accession>
<dbReference type="InterPro" id="IPR017452">
    <property type="entry name" value="GPCR_Rhodpsn_7TM"/>
</dbReference>
<reference evidence="20 21" key="1">
    <citation type="submission" date="2019-04" db="EMBL/GenBank/DDBJ databases">
        <title>The sequence and de novo assembly of Takifugu bimaculatus genome using PacBio and Hi-C technologies.</title>
        <authorList>
            <person name="Xu P."/>
            <person name="Liu B."/>
            <person name="Zhou Z."/>
        </authorList>
    </citation>
    <scope>NUCLEOTIDE SEQUENCE [LARGE SCALE GENOMIC DNA]</scope>
    <source>
        <strain evidence="20">TB-2018</strain>
        <tissue evidence="20">Muscle</tissue>
    </source>
</reference>
<dbReference type="AlphaFoldDB" id="A0A4Z2BQQ0"/>
<comment type="similarity">
    <text evidence="16">Belongs to the G-protein coupled receptor 1 family.</text>
</comment>
<evidence type="ECO:0000256" key="2">
    <source>
        <dbReference type="ARBA" id="ARBA00019090"/>
    </source>
</evidence>
<name>A0A4Z2BQQ0_9TELE</name>
<evidence type="ECO:0000256" key="8">
    <source>
        <dbReference type="ARBA" id="ARBA00023139"/>
    </source>
</evidence>
<evidence type="ECO:0000313" key="21">
    <source>
        <dbReference type="Proteomes" id="UP000516260"/>
    </source>
</evidence>
<dbReference type="PROSITE" id="PS00237">
    <property type="entry name" value="G_PROTEIN_RECEP_F1_1"/>
    <property type="match status" value="1"/>
</dbReference>
<dbReference type="CDD" id="cd15979">
    <property type="entry name" value="7tmA_CCK-BR"/>
    <property type="match status" value="1"/>
</dbReference>
<evidence type="ECO:0000256" key="1">
    <source>
        <dbReference type="ARBA" id="ARBA00004651"/>
    </source>
</evidence>
<keyword evidence="12 16" id="KW-0807">Transducer</keyword>
<dbReference type="Proteomes" id="UP000516260">
    <property type="component" value="Chromosome 2"/>
</dbReference>
<dbReference type="PANTHER" id="PTHR24238:SF79">
    <property type="entry name" value="GASTRIN_CHOLECYSTOKININ TYPE B RECEPTOR"/>
    <property type="match status" value="1"/>
</dbReference>